<evidence type="ECO:0000259" key="4">
    <source>
        <dbReference type="SMART" id="SM01011"/>
    </source>
</evidence>
<dbReference type="Proteomes" id="UP001328107">
    <property type="component" value="Unassembled WGS sequence"/>
</dbReference>
<dbReference type="Gene3D" id="3.40.350.10">
    <property type="entry name" value="Creatinase/prolidase N-terminal domain"/>
    <property type="match status" value="1"/>
</dbReference>
<proteinExistence type="inferred from homology"/>
<protein>
    <recommendedName>
        <fullName evidence="4">Aminopeptidase P N-terminal domain-containing protein</fullName>
    </recommendedName>
</protein>
<dbReference type="GO" id="GO:0005739">
    <property type="term" value="C:mitochondrion"/>
    <property type="evidence" value="ECO:0007669"/>
    <property type="project" value="TreeGrafter"/>
</dbReference>
<dbReference type="SUPFAM" id="SSF53092">
    <property type="entry name" value="Creatinase/prolidase N-terminal domain"/>
    <property type="match status" value="1"/>
</dbReference>
<dbReference type="GO" id="GO:0070006">
    <property type="term" value="F:metalloaminopeptidase activity"/>
    <property type="evidence" value="ECO:0007669"/>
    <property type="project" value="InterPro"/>
</dbReference>
<dbReference type="InterPro" id="IPR052433">
    <property type="entry name" value="X-Pro_dipept-like"/>
</dbReference>
<dbReference type="EMBL" id="BTRK01000005">
    <property type="protein sequence ID" value="GMR53615.1"/>
    <property type="molecule type" value="Genomic_DNA"/>
</dbReference>
<accession>A0AAN5D066</accession>
<dbReference type="SMART" id="SM01011">
    <property type="entry name" value="AMP_N"/>
    <property type="match status" value="1"/>
</dbReference>
<name>A0AAN5D066_9BILA</name>
<sequence>MTKCTNFLDTPINGIANNLQGNASIICYRYVIFSQMVRISIGLKSPWSPTELIRRRHSLMEIVTEKTKHNERILLILKGCDPIIQSGVALPTKQKSSFRYLTGCSLASSTFLLSSYNGRIENTTLFYDRRTKTEELWDGEEMSEANMKEMFCIDRVEPHSSLFANLEKLSSPSTLVLYQSKDDFPSLSQWLSRCKMERVDPFLDRLRLVKSRAEIDAMKRSSEIG</sequence>
<dbReference type="PANTHER" id="PTHR43226">
    <property type="entry name" value="XAA-PRO AMINOPEPTIDASE 3"/>
    <property type="match status" value="1"/>
</dbReference>
<keyword evidence="2" id="KW-0479">Metal-binding</keyword>
<dbReference type="InterPro" id="IPR029149">
    <property type="entry name" value="Creatin/AminoP/Spt16_N"/>
</dbReference>
<evidence type="ECO:0000313" key="5">
    <source>
        <dbReference type="EMBL" id="GMR53615.1"/>
    </source>
</evidence>
<comment type="caution">
    <text evidence="5">The sequence shown here is derived from an EMBL/GenBank/DDBJ whole genome shotgun (WGS) entry which is preliminary data.</text>
</comment>
<dbReference type="InterPro" id="IPR007865">
    <property type="entry name" value="Aminopep_P_N"/>
</dbReference>
<reference evidence="6" key="1">
    <citation type="submission" date="2022-10" db="EMBL/GenBank/DDBJ databases">
        <title>Genome assembly of Pristionchus species.</title>
        <authorList>
            <person name="Yoshida K."/>
            <person name="Sommer R.J."/>
        </authorList>
    </citation>
    <scope>NUCLEOTIDE SEQUENCE [LARGE SCALE GENOMIC DNA]</scope>
    <source>
        <strain evidence="6">RS5460</strain>
    </source>
</reference>
<keyword evidence="6" id="KW-1185">Reference proteome</keyword>
<dbReference type="AlphaFoldDB" id="A0AAN5D066"/>
<dbReference type="Pfam" id="PF05195">
    <property type="entry name" value="AMP_N"/>
    <property type="match status" value="1"/>
</dbReference>
<dbReference type="GO" id="GO:0030145">
    <property type="term" value="F:manganese ion binding"/>
    <property type="evidence" value="ECO:0007669"/>
    <property type="project" value="InterPro"/>
</dbReference>
<comment type="similarity">
    <text evidence="1">Belongs to the peptidase M24B family.</text>
</comment>
<evidence type="ECO:0000256" key="3">
    <source>
        <dbReference type="ARBA" id="ARBA00022801"/>
    </source>
</evidence>
<keyword evidence="3" id="KW-0378">Hydrolase</keyword>
<gene>
    <name evidence="5" type="ORF">PMAYCL1PPCAC_23810</name>
</gene>
<feature type="domain" description="Aminopeptidase P N-terminal" evidence="4">
    <location>
        <begin position="47"/>
        <end position="185"/>
    </location>
</feature>
<feature type="non-terminal residue" evidence="5">
    <location>
        <position position="225"/>
    </location>
</feature>
<organism evidence="5 6">
    <name type="scientific">Pristionchus mayeri</name>
    <dbReference type="NCBI Taxonomy" id="1317129"/>
    <lineage>
        <taxon>Eukaryota</taxon>
        <taxon>Metazoa</taxon>
        <taxon>Ecdysozoa</taxon>
        <taxon>Nematoda</taxon>
        <taxon>Chromadorea</taxon>
        <taxon>Rhabditida</taxon>
        <taxon>Rhabditina</taxon>
        <taxon>Diplogasteromorpha</taxon>
        <taxon>Diplogasteroidea</taxon>
        <taxon>Neodiplogasteridae</taxon>
        <taxon>Pristionchus</taxon>
    </lineage>
</organism>
<evidence type="ECO:0000256" key="1">
    <source>
        <dbReference type="ARBA" id="ARBA00008766"/>
    </source>
</evidence>
<dbReference type="PANTHER" id="PTHR43226:SF4">
    <property type="entry name" value="XAA-PRO AMINOPEPTIDASE 3"/>
    <property type="match status" value="1"/>
</dbReference>
<evidence type="ECO:0000256" key="2">
    <source>
        <dbReference type="ARBA" id="ARBA00022723"/>
    </source>
</evidence>
<evidence type="ECO:0000313" key="6">
    <source>
        <dbReference type="Proteomes" id="UP001328107"/>
    </source>
</evidence>
<dbReference type="GO" id="GO:0006508">
    <property type="term" value="P:proteolysis"/>
    <property type="evidence" value="ECO:0007669"/>
    <property type="project" value="TreeGrafter"/>
</dbReference>